<dbReference type="Proteomes" id="UP001642540">
    <property type="component" value="Unassembled WGS sequence"/>
</dbReference>
<dbReference type="PANTHER" id="PTHR21433:SF0">
    <property type="entry name" value="TRANSMEMBRANE PROTEIN 120 HOMOLOG"/>
    <property type="match status" value="1"/>
</dbReference>
<organism evidence="8 9">
    <name type="scientific">Orchesella dallaii</name>
    <dbReference type="NCBI Taxonomy" id="48710"/>
    <lineage>
        <taxon>Eukaryota</taxon>
        <taxon>Metazoa</taxon>
        <taxon>Ecdysozoa</taxon>
        <taxon>Arthropoda</taxon>
        <taxon>Hexapoda</taxon>
        <taxon>Collembola</taxon>
        <taxon>Entomobryomorpha</taxon>
        <taxon>Entomobryoidea</taxon>
        <taxon>Orchesellidae</taxon>
        <taxon>Orchesellinae</taxon>
        <taxon>Orchesella</taxon>
    </lineage>
</organism>
<evidence type="ECO:0000313" key="8">
    <source>
        <dbReference type="EMBL" id="CAL8129683.1"/>
    </source>
</evidence>
<evidence type="ECO:0000256" key="1">
    <source>
        <dbReference type="ARBA" id="ARBA00004141"/>
    </source>
</evidence>
<evidence type="ECO:0000256" key="6">
    <source>
        <dbReference type="SAM" id="MobiDB-lite"/>
    </source>
</evidence>
<name>A0ABP1RKY0_9HEXA</name>
<feature type="compositionally biased region" description="Polar residues" evidence="6">
    <location>
        <begin position="350"/>
        <end position="368"/>
    </location>
</feature>
<dbReference type="PANTHER" id="PTHR21433">
    <property type="entry name" value="TRANSMEMBRANE PROTEIN INDUCED BY TUMOR NECROSIS FACTOR ALPHA"/>
    <property type="match status" value="1"/>
</dbReference>
<reference evidence="8 9" key="1">
    <citation type="submission" date="2024-08" db="EMBL/GenBank/DDBJ databases">
        <authorList>
            <person name="Cucini C."/>
            <person name="Frati F."/>
        </authorList>
    </citation>
    <scope>NUCLEOTIDE SEQUENCE [LARGE SCALE GENOMIC DNA]</scope>
</reference>
<keyword evidence="9" id="KW-1185">Reference proteome</keyword>
<feature type="transmembrane region" description="Helical" evidence="7">
    <location>
        <begin position="305"/>
        <end position="326"/>
    </location>
</feature>
<proteinExistence type="inferred from homology"/>
<dbReference type="InterPro" id="IPR012926">
    <property type="entry name" value="TMEM120A/B"/>
</dbReference>
<evidence type="ECO:0008006" key="10">
    <source>
        <dbReference type="Google" id="ProtNLM"/>
    </source>
</evidence>
<keyword evidence="5 7" id="KW-0472">Membrane</keyword>
<accession>A0ABP1RKY0</accession>
<evidence type="ECO:0000256" key="4">
    <source>
        <dbReference type="ARBA" id="ARBA00022989"/>
    </source>
</evidence>
<feature type="transmembrane region" description="Helical" evidence="7">
    <location>
        <begin position="159"/>
        <end position="178"/>
    </location>
</feature>
<evidence type="ECO:0000256" key="3">
    <source>
        <dbReference type="ARBA" id="ARBA00022692"/>
    </source>
</evidence>
<evidence type="ECO:0000256" key="5">
    <source>
        <dbReference type="ARBA" id="ARBA00023136"/>
    </source>
</evidence>
<feature type="transmembrane region" description="Helical" evidence="7">
    <location>
        <begin position="134"/>
        <end position="153"/>
    </location>
</feature>
<comment type="caution">
    <text evidence="8">The sequence shown here is derived from an EMBL/GenBank/DDBJ whole genome shotgun (WGS) entry which is preliminary data.</text>
</comment>
<feature type="region of interest" description="Disordered" evidence="6">
    <location>
        <begin position="347"/>
        <end position="385"/>
    </location>
</feature>
<evidence type="ECO:0000256" key="7">
    <source>
        <dbReference type="SAM" id="Phobius"/>
    </source>
</evidence>
<gene>
    <name evidence="8" type="ORF">ODALV1_LOCUS23386</name>
</gene>
<feature type="compositionally biased region" description="Basic and acidic residues" evidence="6">
    <location>
        <begin position="373"/>
        <end position="385"/>
    </location>
</feature>
<comment type="subcellular location">
    <subcellularLocation>
        <location evidence="1">Membrane</location>
        <topology evidence="1">Multi-pass membrane protein</topology>
    </subcellularLocation>
</comment>
<keyword evidence="3 7" id="KW-0812">Transmembrane</keyword>
<dbReference type="EMBL" id="CAXLJM020000078">
    <property type="protein sequence ID" value="CAL8129683.1"/>
    <property type="molecule type" value="Genomic_DNA"/>
</dbReference>
<evidence type="ECO:0000256" key="2">
    <source>
        <dbReference type="ARBA" id="ARBA00009700"/>
    </source>
</evidence>
<feature type="transmembrane region" description="Helical" evidence="7">
    <location>
        <begin position="190"/>
        <end position="208"/>
    </location>
</feature>
<keyword evidence="4 7" id="KW-1133">Transmembrane helix</keyword>
<protein>
    <recommendedName>
        <fullName evidence="10">Transmembrane protein</fullName>
    </recommendedName>
</protein>
<evidence type="ECO:0000313" key="9">
    <source>
        <dbReference type="Proteomes" id="UP001642540"/>
    </source>
</evidence>
<sequence length="385" mass="44920">MDLDSDTDIQSCIKDFDDLSDEFKNLTTLHKQYVQKLDEVASLQAKCVKELNHQRYRLGIIKKSIKKSGRKPEWKGAVDELEQSMIRRKADLFEIEQALPKKNGLYLRIILGNVNVSILNKDEKFRYKDEYEKFKLIINGIGLLISIGNIFMNSRVLDLIFMFLLVWYYCTLTIRESILKVNGSKIKGWWRMHHFLSTALSGVLLIWPNNSVYYSFRSQFMWFNVYISLVQFLQFRYQRGCLYRLRALGERHNMDITIEGFHSWMWRGLSFLFPFLFIGYFFQLYNSYVLYQLSYDPNATWQVPVLSALFLVVSLGNIITTVAIIPQKLREQIKLKSRVSSIHKYLHGHTGNSNDSNVKTPTEQTESAGTRKGTVDGDSDSKKTS</sequence>
<feature type="transmembrane region" description="Helical" evidence="7">
    <location>
        <begin position="264"/>
        <end position="285"/>
    </location>
</feature>
<dbReference type="Pfam" id="PF07851">
    <property type="entry name" value="TMEM120A-B"/>
    <property type="match status" value="1"/>
</dbReference>
<comment type="similarity">
    <text evidence="2">Belongs to the TMEM120 family.</text>
</comment>